<protein>
    <recommendedName>
        <fullName evidence="3">Cyclic nucleotide-binding domain-containing protein</fullName>
    </recommendedName>
</protein>
<organism evidence="1 2">
    <name type="scientific">Aquimarina aggregata</name>
    <dbReference type="NCBI Taxonomy" id="1642818"/>
    <lineage>
        <taxon>Bacteria</taxon>
        <taxon>Pseudomonadati</taxon>
        <taxon>Bacteroidota</taxon>
        <taxon>Flavobacteriia</taxon>
        <taxon>Flavobacteriales</taxon>
        <taxon>Flavobacteriaceae</taxon>
        <taxon>Aquimarina</taxon>
    </lineage>
</organism>
<keyword evidence="2" id="KW-1185">Reference proteome</keyword>
<comment type="caution">
    <text evidence="1">The sequence shown here is derived from an EMBL/GenBank/DDBJ whole genome shotgun (WGS) entry which is preliminary data.</text>
</comment>
<reference evidence="1 2" key="1">
    <citation type="submission" date="2016-01" db="EMBL/GenBank/DDBJ databases">
        <title>The draft genome sequence of Aquimarina sp. RZW4-3-2.</title>
        <authorList>
            <person name="Wang Y."/>
        </authorList>
    </citation>
    <scope>NUCLEOTIDE SEQUENCE [LARGE SCALE GENOMIC DNA]</scope>
    <source>
        <strain evidence="1 2">RZW4-3-2</strain>
    </source>
</reference>
<dbReference type="Proteomes" id="UP000076715">
    <property type="component" value="Unassembled WGS sequence"/>
</dbReference>
<evidence type="ECO:0008006" key="3">
    <source>
        <dbReference type="Google" id="ProtNLM"/>
    </source>
</evidence>
<dbReference type="InterPro" id="IPR014710">
    <property type="entry name" value="RmlC-like_jellyroll"/>
</dbReference>
<dbReference type="InterPro" id="IPR018490">
    <property type="entry name" value="cNMP-bd_dom_sf"/>
</dbReference>
<accession>A0A162CU03</accession>
<evidence type="ECO:0000313" key="1">
    <source>
        <dbReference type="EMBL" id="KZS41029.1"/>
    </source>
</evidence>
<evidence type="ECO:0000313" key="2">
    <source>
        <dbReference type="Proteomes" id="UP000076715"/>
    </source>
</evidence>
<name>A0A162CU03_9FLAO</name>
<dbReference type="SUPFAM" id="SSF51206">
    <property type="entry name" value="cAMP-binding domain-like"/>
    <property type="match status" value="1"/>
</dbReference>
<gene>
    <name evidence="1" type="ORF">AWE51_24060</name>
</gene>
<dbReference type="RefSeq" id="WP_066313255.1">
    <property type="nucleotide sequence ID" value="NZ_CANLSS010000002.1"/>
</dbReference>
<dbReference type="AlphaFoldDB" id="A0A162CU03"/>
<dbReference type="EMBL" id="LQRT01000008">
    <property type="protein sequence ID" value="KZS41029.1"/>
    <property type="molecule type" value="Genomic_DNA"/>
</dbReference>
<dbReference type="Gene3D" id="2.60.120.10">
    <property type="entry name" value="Jelly Rolls"/>
    <property type="match status" value="1"/>
</dbReference>
<dbReference type="OrthoDB" id="663011at2"/>
<proteinExistence type="predicted"/>
<dbReference type="STRING" id="1642818.AWE51_24060"/>
<sequence>MKTSVKDYLSSFIKLSPEIENEVLSIYENRSYKKMEHFMKCDSAADKIAFVREGILRAYETNCQGEEITISFYAAPCFALDFVAFQEGKSTTMNIQALTPAKLQIANINDVYTLNEKYAVLGKIHIKLLEDLYCYHKKRETSFILNSATERYLNFINTKQELFNTIPQHYIASYLGIKPQSLSRIRTKLSKQSPSDF</sequence>